<reference evidence="2" key="1">
    <citation type="journal article" date="2019" name="Int. J. Syst. Evol. Microbiol.">
        <title>The Global Catalogue of Microorganisms (GCM) 10K type strain sequencing project: providing services to taxonomists for standard genome sequencing and annotation.</title>
        <authorList>
            <consortium name="The Broad Institute Genomics Platform"/>
            <consortium name="The Broad Institute Genome Sequencing Center for Infectious Disease"/>
            <person name="Wu L."/>
            <person name="Ma J."/>
        </authorList>
    </citation>
    <scope>NUCLEOTIDE SEQUENCE [LARGE SCALE GENOMIC DNA]</scope>
    <source>
        <strain evidence="2">CGMCC 1.11013</strain>
    </source>
</reference>
<dbReference type="EMBL" id="BMEG01000001">
    <property type="protein sequence ID" value="GGD50857.1"/>
    <property type="molecule type" value="Genomic_DNA"/>
</dbReference>
<accession>A0ABQ1QZ47</accession>
<name>A0ABQ1QZ47_9BURK</name>
<gene>
    <name evidence="1" type="ORF">GCM10010985_00750</name>
</gene>
<sequence length="77" mass="8406">MWAMRKKRLPSRDPGIAQQESPVALGDAFAAAAEALALFCRLRRIEAADVPARDVDALLDIAFEEAAQQAAAQQQQR</sequence>
<evidence type="ECO:0000313" key="2">
    <source>
        <dbReference type="Proteomes" id="UP000597138"/>
    </source>
</evidence>
<comment type="caution">
    <text evidence="1">The sequence shown here is derived from an EMBL/GenBank/DDBJ whole genome shotgun (WGS) entry which is preliminary data.</text>
</comment>
<evidence type="ECO:0000313" key="1">
    <source>
        <dbReference type="EMBL" id="GGD50857.1"/>
    </source>
</evidence>
<dbReference type="Proteomes" id="UP000597138">
    <property type="component" value="Unassembled WGS sequence"/>
</dbReference>
<organism evidence="1 2">
    <name type="scientific">Caballeronia grimmiae</name>
    <dbReference type="NCBI Taxonomy" id="1071679"/>
    <lineage>
        <taxon>Bacteria</taxon>
        <taxon>Pseudomonadati</taxon>
        <taxon>Pseudomonadota</taxon>
        <taxon>Betaproteobacteria</taxon>
        <taxon>Burkholderiales</taxon>
        <taxon>Burkholderiaceae</taxon>
        <taxon>Caballeronia</taxon>
    </lineage>
</organism>
<keyword evidence="2" id="KW-1185">Reference proteome</keyword>
<protein>
    <submittedName>
        <fullName evidence="1">Uncharacterized protein</fullName>
    </submittedName>
</protein>
<proteinExistence type="predicted"/>